<dbReference type="CDD" id="cd16936">
    <property type="entry name" value="HATPase_RsbW-like"/>
    <property type="match status" value="1"/>
</dbReference>
<dbReference type="GO" id="GO:0005524">
    <property type="term" value="F:ATP binding"/>
    <property type="evidence" value="ECO:0007669"/>
    <property type="project" value="UniProtKB-KW"/>
</dbReference>
<gene>
    <name evidence="1" type="ORF">ETD83_41700</name>
</gene>
<dbReference type="InterPro" id="IPR050267">
    <property type="entry name" value="Anti-sigma-factor_SerPK"/>
</dbReference>
<dbReference type="Gene3D" id="3.30.565.10">
    <property type="entry name" value="Histidine kinase-like ATPase, C-terminal domain"/>
    <property type="match status" value="1"/>
</dbReference>
<reference evidence="1 2" key="1">
    <citation type="submission" date="2019-05" db="EMBL/GenBank/DDBJ databases">
        <title>Draft genome sequence of Actinomadura sp. 14C53.</title>
        <authorList>
            <person name="Saricaoglu S."/>
            <person name="Isik K."/>
        </authorList>
    </citation>
    <scope>NUCLEOTIDE SEQUENCE [LARGE SCALE GENOMIC DNA]</scope>
    <source>
        <strain evidence="1 2">14C53</strain>
    </source>
</reference>
<dbReference type="InterPro" id="IPR036890">
    <property type="entry name" value="HATPase_C_sf"/>
</dbReference>
<dbReference type="PANTHER" id="PTHR35526">
    <property type="entry name" value="ANTI-SIGMA-F FACTOR RSBW-RELATED"/>
    <property type="match status" value="1"/>
</dbReference>
<dbReference type="SUPFAM" id="SSF55874">
    <property type="entry name" value="ATPase domain of HSP90 chaperone/DNA topoisomerase II/histidine kinase"/>
    <property type="match status" value="1"/>
</dbReference>
<dbReference type="AlphaFoldDB" id="A0A5C4IY47"/>
<keyword evidence="1" id="KW-0547">Nucleotide-binding</keyword>
<keyword evidence="2" id="KW-1185">Reference proteome</keyword>
<name>A0A5C4IY47_9ACTN</name>
<dbReference type="EMBL" id="VCKW01000544">
    <property type="protein sequence ID" value="TMQ80705.1"/>
    <property type="molecule type" value="Genomic_DNA"/>
</dbReference>
<proteinExistence type="predicted"/>
<dbReference type="PANTHER" id="PTHR35526:SF3">
    <property type="entry name" value="ANTI-SIGMA-F FACTOR RSBW"/>
    <property type="match status" value="1"/>
</dbReference>
<dbReference type="OrthoDB" id="3478083at2"/>
<accession>A0A5C4IY47</accession>
<sequence length="168" mass="18438">MDAVTHKMDHTHQFAVRVTACRETVYLTRDLVRSSLDAWGLDAYSSDACQIMSELAANAARYCLSEQMRAWISRLDVGIELCVWDDHPGRPVLQTPGQFSKHGRGLILVQAFATGGCGWAELGAGKTVWARIAIDERFMRAAALSVGRPIAGALPHVDRAPQRITMSS</sequence>
<protein>
    <submittedName>
        <fullName evidence="1">ATP-binding protein</fullName>
    </submittedName>
</protein>
<comment type="caution">
    <text evidence="1">The sequence shown here is derived from an EMBL/GenBank/DDBJ whole genome shotgun (WGS) entry which is preliminary data.</text>
</comment>
<keyword evidence="1" id="KW-0067">ATP-binding</keyword>
<organism evidence="1 2">
    <name type="scientific">Actinomadura soli</name>
    <dbReference type="NCBI Taxonomy" id="2508997"/>
    <lineage>
        <taxon>Bacteria</taxon>
        <taxon>Bacillati</taxon>
        <taxon>Actinomycetota</taxon>
        <taxon>Actinomycetes</taxon>
        <taxon>Streptosporangiales</taxon>
        <taxon>Thermomonosporaceae</taxon>
        <taxon>Actinomadura</taxon>
    </lineage>
</organism>
<dbReference type="RefSeq" id="WP_138650747.1">
    <property type="nucleotide sequence ID" value="NZ_VCKW01000544.1"/>
</dbReference>
<dbReference type="Proteomes" id="UP000309174">
    <property type="component" value="Unassembled WGS sequence"/>
</dbReference>
<evidence type="ECO:0000313" key="1">
    <source>
        <dbReference type="EMBL" id="TMQ80705.1"/>
    </source>
</evidence>
<evidence type="ECO:0000313" key="2">
    <source>
        <dbReference type="Proteomes" id="UP000309174"/>
    </source>
</evidence>